<evidence type="ECO:0000256" key="1">
    <source>
        <dbReference type="ARBA" id="ARBA00023015"/>
    </source>
</evidence>
<keyword evidence="2" id="KW-0238">DNA-binding</keyword>
<feature type="domain" description="HTH luxR-type" evidence="4">
    <location>
        <begin position="172"/>
        <end position="237"/>
    </location>
</feature>
<dbReference type="InterPro" id="IPR036693">
    <property type="entry name" value="TF_LuxR_autoind-bd_dom_sf"/>
</dbReference>
<keyword evidence="3" id="KW-0804">Transcription</keyword>
<dbReference type="RefSeq" id="WP_089399548.1">
    <property type="nucleotide sequence ID" value="NZ_FZOT01000006.1"/>
</dbReference>
<dbReference type="PROSITE" id="PS50043">
    <property type="entry name" value="HTH_LUXR_2"/>
    <property type="match status" value="1"/>
</dbReference>
<evidence type="ECO:0000259" key="4">
    <source>
        <dbReference type="PROSITE" id="PS50043"/>
    </source>
</evidence>
<sequence>MDPNSFNSFTSFENLLQTASEEELFDRIKSIAASLGFEYCAYGIKMPVPVSRPRLALFSNYPRQWQECYAQRNYISVDPTVHHGLKSNLPIVWSPETFQSAEELWSEARAYGLRFGWAQASRDPSGAVGMLTLARGTEQIADAELMHKQSMMSWLTQIAHASMTRVLMPKLAPETQVSITPREREVLRWTAEGKTASEIAQIISVSERTVNFHVNNVVLKLGASNKTQAAVKAAALGMLA</sequence>
<proteinExistence type="predicted"/>
<dbReference type="PANTHER" id="PTHR44688:SF16">
    <property type="entry name" value="DNA-BINDING TRANSCRIPTIONAL ACTIVATOR DEVR_DOSR"/>
    <property type="match status" value="1"/>
</dbReference>
<organism evidence="5 6">
    <name type="scientific">Noviherbaspirillum humi</name>
    <dbReference type="NCBI Taxonomy" id="1688639"/>
    <lineage>
        <taxon>Bacteria</taxon>
        <taxon>Pseudomonadati</taxon>
        <taxon>Pseudomonadota</taxon>
        <taxon>Betaproteobacteria</taxon>
        <taxon>Burkholderiales</taxon>
        <taxon>Oxalobacteraceae</taxon>
        <taxon>Noviherbaspirillum</taxon>
    </lineage>
</organism>
<dbReference type="Pfam" id="PF03472">
    <property type="entry name" value="Autoind_bind"/>
    <property type="match status" value="1"/>
</dbReference>
<name>A0A239HBN0_9BURK</name>
<dbReference type="PANTHER" id="PTHR44688">
    <property type="entry name" value="DNA-BINDING TRANSCRIPTIONAL ACTIVATOR DEVR_DOSR"/>
    <property type="match status" value="1"/>
</dbReference>
<evidence type="ECO:0000313" key="5">
    <source>
        <dbReference type="EMBL" id="SNS78809.1"/>
    </source>
</evidence>
<dbReference type="SUPFAM" id="SSF75516">
    <property type="entry name" value="Pheromone-binding domain of LuxR-like quorum-sensing transcription factors"/>
    <property type="match status" value="1"/>
</dbReference>
<dbReference type="InterPro" id="IPR036388">
    <property type="entry name" value="WH-like_DNA-bd_sf"/>
</dbReference>
<keyword evidence="6" id="KW-1185">Reference proteome</keyword>
<evidence type="ECO:0000256" key="2">
    <source>
        <dbReference type="ARBA" id="ARBA00023125"/>
    </source>
</evidence>
<dbReference type="EMBL" id="FZOT01000006">
    <property type="protein sequence ID" value="SNS78809.1"/>
    <property type="molecule type" value="Genomic_DNA"/>
</dbReference>
<evidence type="ECO:0000313" key="6">
    <source>
        <dbReference type="Proteomes" id="UP000198284"/>
    </source>
</evidence>
<reference evidence="5 6" key="1">
    <citation type="submission" date="2017-06" db="EMBL/GenBank/DDBJ databases">
        <authorList>
            <person name="Kim H.J."/>
            <person name="Triplett B.A."/>
        </authorList>
    </citation>
    <scope>NUCLEOTIDE SEQUENCE [LARGE SCALE GENOMIC DNA]</scope>
    <source>
        <strain evidence="5 6">U15</strain>
    </source>
</reference>
<dbReference type="GO" id="GO:0006355">
    <property type="term" value="P:regulation of DNA-templated transcription"/>
    <property type="evidence" value="ECO:0007669"/>
    <property type="project" value="InterPro"/>
</dbReference>
<dbReference type="Gene3D" id="3.30.450.80">
    <property type="entry name" value="Transcription factor LuxR-like, autoinducer-binding domain"/>
    <property type="match status" value="1"/>
</dbReference>
<dbReference type="CDD" id="cd06170">
    <property type="entry name" value="LuxR_C_like"/>
    <property type="match status" value="1"/>
</dbReference>
<dbReference type="SUPFAM" id="SSF46894">
    <property type="entry name" value="C-terminal effector domain of the bipartite response regulators"/>
    <property type="match status" value="1"/>
</dbReference>
<gene>
    <name evidence="5" type="ORF">SAMN06265795_106181</name>
</gene>
<dbReference type="PRINTS" id="PR00038">
    <property type="entry name" value="HTHLUXR"/>
</dbReference>
<dbReference type="InterPro" id="IPR005143">
    <property type="entry name" value="TF_LuxR_autoind-bd_dom"/>
</dbReference>
<dbReference type="PROSITE" id="PS00622">
    <property type="entry name" value="HTH_LUXR_1"/>
    <property type="match status" value="1"/>
</dbReference>
<dbReference type="GO" id="GO:0003677">
    <property type="term" value="F:DNA binding"/>
    <property type="evidence" value="ECO:0007669"/>
    <property type="project" value="UniProtKB-KW"/>
</dbReference>
<dbReference type="Proteomes" id="UP000198284">
    <property type="component" value="Unassembled WGS sequence"/>
</dbReference>
<dbReference type="AlphaFoldDB" id="A0A239HBN0"/>
<accession>A0A239HBN0</accession>
<dbReference type="OrthoDB" id="9774661at2"/>
<dbReference type="InterPro" id="IPR000792">
    <property type="entry name" value="Tscrpt_reg_LuxR_C"/>
</dbReference>
<keyword evidence="1" id="KW-0805">Transcription regulation</keyword>
<evidence type="ECO:0000256" key="3">
    <source>
        <dbReference type="ARBA" id="ARBA00023163"/>
    </source>
</evidence>
<dbReference type="Pfam" id="PF00196">
    <property type="entry name" value="GerE"/>
    <property type="match status" value="1"/>
</dbReference>
<dbReference type="SMART" id="SM00421">
    <property type="entry name" value="HTH_LUXR"/>
    <property type="match status" value="1"/>
</dbReference>
<dbReference type="Gene3D" id="1.10.10.10">
    <property type="entry name" value="Winged helix-like DNA-binding domain superfamily/Winged helix DNA-binding domain"/>
    <property type="match status" value="1"/>
</dbReference>
<protein>
    <submittedName>
        <fullName evidence="5">LuxR family transcriptional regulator/LuxR family transcriptional regulator, quorum-sensing system regulator SolR</fullName>
    </submittedName>
</protein>
<dbReference type="InterPro" id="IPR016032">
    <property type="entry name" value="Sig_transdc_resp-reg_C-effctor"/>
</dbReference>